<accession>A0AAC9TTP0</accession>
<sequence>MYNYKKEDIIQLTTKNQVEDFFKSQNITDFKQKENILKDVMSIDEVFDVPGDYTDEDNYLAILSAFVEGSWRLF</sequence>
<gene>
    <name evidence="1" type="ORF">BHAMNSH16_08675</name>
</gene>
<dbReference type="AlphaFoldDB" id="A0AAC9TTP0"/>
<evidence type="ECO:0000313" key="2">
    <source>
        <dbReference type="Proteomes" id="UP000264880"/>
    </source>
</evidence>
<reference evidence="1 2" key="1">
    <citation type="submission" date="2017-02" db="EMBL/GenBank/DDBJ databases">
        <title>Complete genome sequence of Brachyspira hampsonii genomovar I strain NSH-16 (ATCC BAA-2463).</title>
        <authorList>
            <person name="Mirajkar N.S."/>
            <person name="Gebhart C.J."/>
        </authorList>
    </citation>
    <scope>NUCLEOTIDE SEQUENCE [LARGE SCALE GENOMIC DNA]</scope>
    <source>
        <strain evidence="1 2">NSH-16</strain>
    </source>
</reference>
<protein>
    <submittedName>
        <fullName evidence="1">Uncharacterized protein</fullName>
    </submittedName>
</protein>
<keyword evidence="2" id="KW-1185">Reference proteome</keyword>
<dbReference type="EMBL" id="CP019914">
    <property type="protein sequence ID" value="ASJ21708.1"/>
    <property type="molecule type" value="Genomic_DNA"/>
</dbReference>
<organism evidence="1 2">
    <name type="scientific">Brachyspira hampsonii</name>
    <dbReference type="NCBI Taxonomy" id="1287055"/>
    <lineage>
        <taxon>Bacteria</taxon>
        <taxon>Pseudomonadati</taxon>
        <taxon>Spirochaetota</taxon>
        <taxon>Spirochaetia</taxon>
        <taxon>Brachyspirales</taxon>
        <taxon>Brachyspiraceae</taxon>
        <taxon>Brachyspira</taxon>
    </lineage>
</organism>
<name>A0AAC9TTP0_9SPIR</name>
<dbReference type="Proteomes" id="UP000264880">
    <property type="component" value="Chromosome"/>
</dbReference>
<evidence type="ECO:0000313" key="1">
    <source>
        <dbReference type="EMBL" id="ASJ21708.1"/>
    </source>
</evidence>
<dbReference type="RefSeq" id="WP_069731627.1">
    <property type="nucleotide sequence ID" value="NZ_CP019914.1"/>
</dbReference>
<proteinExistence type="predicted"/>
<dbReference type="KEGG" id="bhp:BHAMNSH16_08675"/>